<feature type="region of interest" description="Disordered" evidence="2">
    <location>
        <begin position="451"/>
        <end position="476"/>
    </location>
</feature>
<reference evidence="5 6" key="1">
    <citation type="submission" date="2020-04" db="EMBL/GenBank/DDBJ databases">
        <title>Paenibacillus algicola sp. nov., a novel marine bacterium producing alginate lyase.</title>
        <authorList>
            <person name="Huang H."/>
        </authorList>
    </citation>
    <scope>NUCLEOTIDE SEQUENCE [LARGE SCALE GENOMIC DNA]</scope>
    <source>
        <strain evidence="5 6">L7-75</strain>
    </source>
</reference>
<dbReference type="RefSeq" id="WP_169505460.1">
    <property type="nucleotide sequence ID" value="NZ_JABBPN010000011.1"/>
</dbReference>
<accession>A0A848M917</accession>
<dbReference type="Pfam" id="PF07501">
    <property type="entry name" value="G5"/>
    <property type="match status" value="1"/>
</dbReference>
<feature type="transmembrane region" description="Helical" evidence="3">
    <location>
        <begin position="6"/>
        <end position="28"/>
    </location>
</feature>
<sequence length="476" mass="52940">MKKLHLALIVLISILLMCSLIYGGLWLYSGQKQLPKGVQLSGWNVGKLKAEQVLSELEHRLAAMKQLKVEFGGLPDAGKPEIMTLAEAGVSYEADDFTKAVLQLQEGHVLKRALYRYRFQKSWTFSADWDMSLLKQRLNTEWERERFGDPVNAMRSIKGDAVTYTPGKTSLRIGWMRLQDMFTAALPGTKQFHSPDQKEIINIELPLEPIEPEVTLSSLKDEGIERKIMEFSTYLGASGPGRVHNVTSAAQAVDGIILKPGDVFNYAEVIAKAQKEYGFREAPVIISGRLVPGIGGGICQVSSTLYNAVLLTGLEVVERRNHSLPVNYVSKGRDATYAEGAINFRFRNNTGKHLLLRAQVIGKSVTIKFFGTFPKDTVYYLETKTIENIPAPQKYVRDSSLAPGQRKVLQPGKPGYIVETYRVKRVNGKVLKREIISRDVYRGQSSLIGMNPTRGEIPGSRDFPKAPVVEDGVSGP</sequence>
<dbReference type="PANTHER" id="PTHR35788:SF1">
    <property type="entry name" value="EXPORTED PROTEIN"/>
    <property type="match status" value="1"/>
</dbReference>
<keyword evidence="6" id="KW-1185">Reference proteome</keyword>
<dbReference type="InterPro" id="IPR007391">
    <property type="entry name" value="Vancomycin_resist_VanW"/>
</dbReference>
<protein>
    <submittedName>
        <fullName evidence="5">Vancomycin resistance protein</fullName>
    </submittedName>
</protein>
<evidence type="ECO:0000313" key="5">
    <source>
        <dbReference type="EMBL" id="NMO96670.1"/>
    </source>
</evidence>
<dbReference type="InterPro" id="IPR011098">
    <property type="entry name" value="G5_dom"/>
</dbReference>
<keyword evidence="3" id="KW-0472">Membrane</keyword>
<dbReference type="Pfam" id="PF04294">
    <property type="entry name" value="VanW"/>
    <property type="match status" value="1"/>
</dbReference>
<evidence type="ECO:0000256" key="2">
    <source>
        <dbReference type="SAM" id="MobiDB-lite"/>
    </source>
</evidence>
<dbReference type="AlphaFoldDB" id="A0A848M917"/>
<proteinExistence type="predicted"/>
<dbReference type="PANTHER" id="PTHR35788">
    <property type="entry name" value="EXPORTED PROTEIN-RELATED"/>
    <property type="match status" value="1"/>
</dbReference>
<evidence type="ECO:0000313" key="6">
    <source>
        <dbReference type="Proteomes" id="UP000565468"/>
    </source>
</evidence>
<dbReference type="InterPro" id="IPR052913">
    <property type="entry name" value="Glycopeptide_resist_protein"/>
</dbReference>
<organism evidence="5 6">
    <name type="scientific">Paenibacillus lemnae</name>
    <dbReference type="NCBI Taxonomy" id="1330551"/>
    <lineage>
        <taxon>Bacteria</taxon>
        <taxon>Bacillati</taxon>
        <taxon>Bacillota</taxon>
        <taxon>Bacilli</taxon>
        <taxon>Bacillales</taxon>
        <taxon>Paenibacillaceae</taxon>
        <taxon>Paenibacillus</taxon>
    </lineage>
</organism>
<dbReference type="PROSITE" id="PS51109">
    <property type="entry name" value="G5"/>
    <property type="match status" value="1"/>
</dbReference>
<keyword evidence="3" id="KW-0812">Transmembrane</keyword>
<keyword evidence="1" id="KW-0732">Signal</keyword>
<feature type="domain" description="G5" evidence="4">
    <location>
        <begin position="375"/>
        <end position="455"/>
    </location>
</feature>
<dbReference type="Proteomes" id="UP000565468">
    <property type="component" value="Unassembled WGS sequence"/>
</dbReference>
<name>A0A848M917_PAELE</name>
<evidence type="ECO:0000256" key="3">
    <source>
        <dbReference type="SAM" id="Phobius"/>
    </source>
</evidence>
<keyword evidence="3" id="KW-1133">Transmembrane helix</keyword>
<dbReference type="EMBL" id="JABBPN010000011">
    <property type="protein sequence ID" value="NMO96670.1"/>
    <property type="molecule type" value="Genomic_DNA"/>
</dbReference>
<evidence type="ECO:0000256" key="1">
    <source>
        <dbReference type="ARBA" id="ARBA00022729"/>
    </source>
</evidence>
<gene>
    <name evidence="5" type="ORF">HII30_12900</name>
</gene>
<evidence type="ECO:0000259" key="4">
    <source>
        <dbReference type="PROSITE" id="PS51109"/>
    </source>
</evidence>
<dbReference type="Gene3D" id="2.20.230.10">
    <property type="entry name" value="Resuscitation-promoting factor rpfb"/>
    <property type="match status" value="1"/>
</dbReference>
<comment type="caution">
    <text evidence="5">The sequence shown here is derived from an EMBL/GenBank/DDBJ whole genome shotgun (WGS) entry which is preliminary data.</text>
</comment>
<dbReference type="SMART" id="SM01208">
    <property type="entry name" value="G5"/>
    <property type="match status" value="1"/>
</dbReference>